<dbReference type="RefSeq" id="WP_040115986.1">
    <property type="nucleotide sequence ID" value="NZ_CP006880.1"/>
</dbReference>
<gene>
    <name evidence="1" type="ORF">RGR602_PC01857</name>
</gene>
<sequence>MSIQIRKTLLQVETTLIEGGKTAPLPLKLYSAFAVVKNPWAGKGFVEDLKPEIHAGAPVLGELLTRMIIEAVGSGESVEGYGKAAVVGLDGEIEHASALIHTLRFGNHYRNAVGAKSYLAFCNTRGPANAPIMIPLMDKNDEGRRSHYLTIQAAIPDAPAADEILVALGASVGGRPHHRIGDRYQDLKDLGHDVTNPAGV</sequence>
<dbReference type="Proteomes" id="UP000031368">
    <property type="component" value="Plasmid pRgalR602c"/>
</dbReference>
<protein>
    <submittedName>
        <fullName evidence="1">Amino acid synthesis family protein</fullName>
    </submittedName>
</protein>
<evidence type="ECO:0000313" key="1">
    <source>
        <dbReference type="EMBL" id="AJD45881.1"/>
    </source>
</evidence>
<geneLocation type="plasmid" evidence="1 2">
    <name>pRgalR602c</name>
</geneLocation>
<evidence type="ECO:0000313" key="2">
    <source>
        <dbReference type="Proteomes" id="UP000031368"/>
    </source>
</evidence>
<name>A0A0B4XFJ9_9HYPH</name>
<dbReference type="SUPFAM" id="SSF160519">
    <property type="entry name" value="BB2672-like"/>
    <property type="match status" value="1"/>
</dbReference>
<reference evidence="1 2" key="1">
    <citation type="submission" date="2013-11" db="EMBL/GenBank/DDBJ databases">
        <title>Complete genome sequence of Rhizobium gallicum bv. gallicum R602.</title>
        <authorList>
            <person name="Bustos P."/>
            <person name="Santamaria R.I."/>
            <person name="Lozano L."/>
            <person name="Acosta J.L."/>
            <person name="Ormeno-Orrillo E."/>
            <person name="Rogel M.A."/>
            <person name="Romero D."/>
            <person name="Cevallos M.A."/>
            <person name="Martinez-Romero E."/>
            <person name="Gonzalez V."/>
        </authorList>
    </citation>
    <scope>NUCLEOTIDE SEQUENCE [LARGE SCALE GENOMIC DNA]</scope>
    <source>
        <strain evidence="1 2">R602</strain>
        <plasmid evidence="1 2">pRgalR602c</plasmid>
    </source>
</reference>
<dbReference type="Pfam" id="PF06684">
    <property type="entry name" value="AA_synth"/>
    <property type="match status" value="1"/>
</dbReference>
<dbReference type="InterPro" id="IPR009569">
    <property type="entry name" value="AA_synth_put"/>
</dbReference>
<dbReference type="Gene3D" id="3.30.1330.110">
    <property type="entry name" value="BB2672"/>
    <property type="match status" value="1"/>
</dbReference>
<dbReference type="AlphaFoldDB" id="A0A0B4XFJ9"/>
<dbReference type="KEGG" id="rga:RGR602_PC01857"/>
<dbReference type="HOGENOM" id="CLU_120419_0_0_5"/>
<accession>A0A0B4XFJ9</accession>
<dbReference type="InterPro" id="IPR035936">
    <property type="entry name" value="BB2672"/>
</dbReference>
<keyword evidence="1" id="KW-0614">Plasmid</keyword>
<keyword evidence="2" id="KW-1185">Reference proteome</keyword>
<dbReference type="EMBL" id="CP006880">
    <property type="protein sequence ID" value="AJD45881.1"/>
    <property type="molecule type" value="Genomic_DNA"/>
</dbReference>
<proteinExistence type="predicted"/>
<organism evidence="1 2">
    <name type="scientific">Rhizobium gallicum bv. gallicum R602sp</name>
    <dbReference type="NCBI Taxonomy" id="1041138"/>
    <lineage>
        <taxon>Bacteria</taxon>
        <taxon>Pseudomonadati</taxon>
        <taxon>Pseudomonadota</taxon>
        <taxon>Alphaproteobacteria</taxon>
        <taxon>Hyphomicrobiales</taxon>
        <taxon>Rhizobiaceae</taxon>
        <taxon>Rhizobium/Agrobacterium group</taxon>
        <taxon>Rhizobium</taxon>
    </lineage>
</organism>